<keyword evidence="7" id="KW-0653">Protein transport</keyword>
<dbReference type="Gene3D" id="3.30.1300.30">
    <property type="entry name" value="GSPII I/J protein-like"/>
    <property type="match status" value="1"/>
</dbReference>
<accession>A0A3B0WBX8</accession>
<dbReference type="InterPro" id="IPR038072">
    <property type="entry name" value="GspK_central_sf"/>
</dbReference>
<dbReference type="GO" id="GO:0005886">
    <property type="term" value="C:plasma membrane"/>
    <property type="evidence" value="ECO:0007669"/>
    <property type="project" value="UniProtKB-SubCell"/>
</dbReference>
<evidence type="ECO:0000256" key="9">
    <source>
        <dbReference type="ARBA" id="ARBA00023136"/>
    </source>
</evidence>
<keyword evidence="9" id="KW-0472">Membrane</keyword>
<dbReference type="EMBL" id="UOFF01000027">
    <property type="protein sequence ID" value="VAW53488.1"/>
    <property type="molecule type" value="Genomic_DNA"/>
</dbReference>
<comment type="similarity">
    <text evidence="2">Belongs to the GSP K family.</text>
</comment>
<evidence type="ECO:0000256" key="6">
    <source>
        <dbReference type="ARBA" id="ARBA00022692"/>
    </source>
</evidence>
<keyword evidence="6" id="KW-0812">Transmembrane</keyword>
<evidence type="ECO:0000313" key="11">
    <source>
        <dbReference type="EMBL" id="VAW53488.1"/>
    </source>
</evidence>
<evidence type="ECO:0000256" key="5">
    <source>
        <dbReference type="ARBA" id="ARBA00022519"/>
    </source>
</evidence>
<gene>
    <name evidence="11" type="ORF">MNBD_GAMMA07-324</name>
</gene>
<evidence type="ECO:0000256" key="1">
    <source>
        <dbReference type="ARBA" id="ARBA00004533"/>
    </source>
</evidence>
<keyword evidence="8" id="KW-1133">Transmembrane helix</keyword>
<name>A0A3B0WBX8_9ZZZZ</name>
<dbReference type="PANTHER" id="PTHR38831">
    <property type="entry name" value="TYPE II SECRETION SYSTEM PROTEIN K"/>
    <property type="match status" value="1"/>
</dbReference>
<evidence type="ECO:0000259" key="10">
    <source>
        <dbReference type="Pfam" id="PF21687"/>
    </source>
</evidence>
<keyword evidence="5" id="KW-0997">Cell inner membrane</keyword>
<feature type="domain" description="T2SS protein K first SAM-like" evidence="10">
    <location>
        <begin position="1"/>
        <end position="102"/>
    </location>
</feature>
<dbReference type="InterPro" id="IPR005628">
    <property type="entry name" value="GspK"/>
</dbReference>
<evidence type="ECO:0000256" key="4">
    <source>
        <dbReference type="ARBA" id="ARBA00022475"/>
    </source>
</evidence>
<evidence type="ECO:0000256" key="8">
    <source>
        <dbReference type="ARBA" id="ARBA00022989"/>
    </source>
</evidence>
<dbReference type="Gene3D" id="1.10.40.60">
    <property type="entry name" value="EpsJ-like"/>
    <property type="match status" value="2"/>
</dbReference>
<dbReference type="GO" id="GO:0009306">
    <property type="term" value="P:protein secretion"/>
    <property type="evidence" value="ECO:0007669"/>
    <property type="project" value="InterPro"/>
</dbReference>
<sequence>NVNNLSKTGTDLPAQRVQFAALLEILGVDKNISPALTDSLIDWLDKDDISEPQGAEFDYYIGLDRPYRTANGLMASPSELRLVKGFTDEVMRKIKDEVCVIPRVNTPINVNTASSKVLESIAGLKGHGDRIVKDRDGDPKADTVEDDAPFERMTEFTSYVTNTLRVPTYNPKGLQTFSEYFLLESRTQLGTGDVKLFSIIYRDQNNATTKLIRQTSGEL</sequence>
<comment type="subcellular location">
    <subcellularLocation>
        <location evidence="1">Cell inner membrane</location>
    </subcellularLocation>
</comment>
<evidence type="ECO:0000256" key="2">
    <source>
        <dbReference type="ARBA" id="ARBA00007246"/>
    </source>
</evidence>
<dbReference type="AlphaFoldDB" id="A0A3B0WBX8"/>
<reference evidence="11" key="1">
    <citation type="submission" date="2018-06" db="EMBL/GenBank/DDBJ databases">
        <authorList>
            <person name="Zhirakovskaya E."/>
        </authorList>
    </citation>
    <scope>NUCLEOTIDE SEQUENCE</scope>
</reference>
<dbReference type="InterPro" id="IPR049031">
    <property type="entry name" value="T2SSK_SAM-like_1st"/>
</dbReference>
<keyword evidence="4" id="KW-1003">Cell membrane</keyword>
<dbReference type="PANTHER" id="PTHR38831:SF1">
    <property type="entry name" value="TYPE II SECRETION SYSTEM PROTEIN K-RELATED"/>
    <property type="match status" value="1"/>
</dbReference>
<evidence type="ECO:0000256" key="7">
    <source>
        <dbReference type="ARBA" id="ARBA00022927"/>
    </source>
</evidence>
<feature type="non-terminal residue" evidence="11">
    <location>
        <position position="1"/>
    </location>
</feature>
<protein>
    <submittedName>
        <fullName evidence="11">General secretion pathway protein K</fullName>
    </submittedName>
</protein>
<keyword evidence="3" id="KW-0813">Transport</keyword>
<organism evidence="11">
    <name type="scientific">hydrothermal vent metagenome</name>
    <dbReference type="NCBI Taxonomy" id="652676"/>
    <lineage>
        <taxon>unclassified sequences</taxon>
        <taxon>metagenomes</taxon>
        <taxon>ecological metagenomes</taxon>
    </lineage>
</organism>
<dbReference type="SUPFAM" id="SSF158544">
    <property type="entry name" value="GspK insert domain-like"/>
    <property type="match status" value="1"/>
</dbReference>
<dbReference type="NCBIfam" id="NF037980">
    <property type="entry name" value="T2SS_GspK"/>
    <property type="match status" value="1"/>
</dbReference>
<proteinExistence type="inferred from homology"/>
<evidence type="ECO:0000256" key="3">
    <source>
        <dbReference type="ARBA" id="ARBA00022448"/>
    </source>
</evidence>
<dbReference type="Pfam" id="PF21687">
    <property type="entry name" value="T2SSK_1st"/>
    <property type="match status" value="1"/>
</dbReference>